<organism evidence="2 3">
    <name type="scientific">Elysia crispata</name>
    <name type="common">lettuce slug</name>
    <dbReference type="NCBI Taxonomy" id="231223"/>
    <lineage>
        <taxon>Eukaryota</taxon>
        <taxon>Metazoa</taxon>
        <taxon>Spiralia</taxon>
        <taxon>Lophotrochozoa</taxon>
        <taxon>Mollusca</taxon>
        <taxon>Gastropoda</taxon>
        <taxon>Heterobranchia</taxon>
        <taxon>Euthyneura</taxon>
        <taxon>Panpulmonata</taxon>
        <taxon>Sacoglossa</taxon>
        <taxon>Placobranchoidea</taxon>
        <taxon>Plakobranchidae</taxon>
        <taxon>Elysia</taxon>
    </lineage>
</organism>
<reference evidence="2" key="1">
    <citation type="journal article" date="2023" name="G3 (Bethesda)">
        <title>A reference genome for the long-term kleptoplast-retaining sea slug Elysia crispata morphotype clarki.</title>
        <authorList>
            <person name="Eastman K.E."/>
            <person name="Pendleton A.L."/>
            <person name="Shaikh M.A."/>
            <person name="Suttiyut T."/>
            <person name="Ogas R."/>
            <person name="Tomko P."/>
            <person name="Gavelis G."/>
            <person name="Widhalm J.R."/>
            <person name="Wisecaver J.H."/>
        </authorList>
    </citation>
    <scope>NUCLEOTIDE SEQUENCE</scope>
    <source>
        <strain evidence="2">ECLA1</strain>
    </source>
</reference>
<evidence type="ECO:0000313" key="2">
    <source>
        <dbReference type="EMBL" id="KAK3756045.1"/>
    </source>
</evidence>
<comment type="caution">
    <text evidence="2">The sequence shown here is derived from an EMBL/GenBank/DDBJ whole genome shotgun (WGS) entry which is preliminary data.</text>
</comment>
<evidence type="ECO:0000313" key="3">
    <source>
        <dbReference type="Proteomes" id="UP001283361"/>
    </source>
</evidence>
<accession>A0AAE1D436</accession>
<feature type="region of interest" description="Disordered" evidence="1">
    <location>
        <begin position="161"/>
        <end position="195"/>
    </location>
</feature>
<evidence type="ECO:0000256" key="1">
    <source>
        <dbReference type="SAM" id="MobiDB-lite"/>
    </source>
</evidence>
<protein>
    <submittedName>
        <fullName evidence="2">Uncharacterized protein</fullName>
    </submittedName>
</protein>
<dbReference type="Proteomes" id="UP001283361">
    <property type="component" value="Unassembled WGS sequence"/>
</dbReference>
<name>A0AAE1D436_9GAST</name>
<proteinExistence type="predicted"/>
<feature type="compositionally biased region" description="Polar residues" evidence="1">
    <location>
        <begin position="166"/>
        <end position="195"/>
    </location>
</feature>
<sequence length="195" mass="21299">MSLSAHGAGPDPITSSATKRIHEMSPCAGFINERVVDSLVGEKKILQNVFLEKITASEAAGRPVPVLDGQSLNRNPRERQTCQRATWLWLSRGAGAGSADLRDQPCPPEHEIGLRIVLFGVVNRQALQRSTPRQEQVLTRKRICRLDLVKGDQERKALRETVRPGRQNTPCGSVASSTCLRNSSGPQGRNAASQD</sequence>
<keyword evidence="3" id="KW-1185">Reference proteome</keyword>
<dbReference type="AlphaFoldDB" id="A0AAE1D436"/>
<gene>
    <name evidence="2" type="ORF">RRG08_032968</name>
</gene>
<dbReference type="EMBL" id="JAWDGP010005567">
    <property type="protein sequence ID" value="KAK3756045.1"/>
    <property type="molecule type" value="Genomic_DNA"/>
</dbReference>